<dbReference type="Pfam" id="PF13649">
    <property type="entry name" value="Methyltransf_25"/>
    <property type="match status" value="1"/>
</dbReference>
<gene>
    <name evidence="2" type="ORF">KN815_01225</name>
</gene>
<accession>A0ABS6C7E0</accession>
<dbReference type="Proteomes" id="UP000720508">
    <property type="component" value="Unassembled WGS sequence"/>
</dbReference>
<protein>
    <submittedName>
        <fullName evidence="2">Class I SAM-dependent methyltransferase</fullName>
    </submittedName>
</protein>
<dbReference type="InterPro" id="IPR041698">
    <property type="entry name" value="Methyltransf_25"/>
</dbReference>
<dbReference type="RefSeq" id="WP_216339299.1">
    <property type="nucleotide sequence ID" value="NZ_JAHLEM010000012.1"/>
</dbReference>
<keyword evidence="3" id="KW-1185">Reference proteome</keyword>
<name>A0ABS6C7E0_9ACTN</name>
<dbReference type="CDD" id="cd02440">
    <property type="entry name" value="AdoMet_MTases"/>
    <property type="match status" value="1"/>
</dbReference>
<sequence length="133" mass="14469">MDECIREIHAANDAASFWEQLHRRKGSVWKDTANPLLAETARHLTPGHALDLGCGEGGDTRWLATHEWHVTAVDIAPTALQRTSRLAARNGLESSDTARWTPQRLATPQRVATGPGGQTATVTDTVVAVRRLA</sequence>
<evidence type="ECO:0000313" key="3">
    <source>
        <dbReference type="Proteomes" id="UP000720508"/>
    </source>
</evidence>
<evidence type="ECO:0000313" key="2">
    <source>
        <dbReference type="EMBL" id="MBU3862784.1"/>
    </source>
</evidence>
<reference evidence="2 3" key="1">
    <citation type="submission" date="2021-06" db="EMBL/GenBank/DDBJ databases">
        <authorList>
            <person name="Pan X."/>
        </authorList>
    </citation>
    <scope>NUCLEOTIDE SEQUENCE [LARGE SCALE GENOMIC DNA]</scope>
    <source>
        <strain evidence="2 3">4503</strain>
    </source>
</reference>
<comment type="caution">
    <text evidence="2">The sequence shown here is derived from an EMBL/GenBank/DDBJ whole genome shotgun (WGS) entry which is preliminary data.</text>
</comment>
<keyword evidence="2" id="KW-0489">Methyltransferase</keyword>
<dbReference type="GO" id="GO:0032259">
    <property type="term" value="P:methylation"/>
    <property type="evidence" value="ECO:0007669"/>
    <property type="project" value="UniProtKB-KW"/>
</dbReference>
<dbReference type="GO" id="GO:0008168">
    <property type="term" value="F:methyltransferase activity"/>
    <property type="evidence" value="ECO:0007669"/>
    <property type="project" value="UniProtKB-KW"/>
</dbReference>
<evidence type="ECO:0000259" key="1">
    <source>
        <dbReference type="Pfam" id="PF13649"/>
    </source>
</evidence>
<dbReference type="EMBL" id="JAHLEM010000012">
    <property type="protein sequence ID" value="MBU3862784.1"/>
    <property type="molecule type" value="Genomic_DNA"/>
</dbReference>
<proteinExistence type="predicted"/>
<feature type="domain" description="Methyltransferase" evidence="1">
    <location>
        <begin position="50"/>
        <end position="94"/>
    </location>
</feature>
<keyword evidence="2" id="KW-0808">Transferase</keyword>
<organism evidence="2 3">
    <name type="scientific">Streptomyces niphimycinicus</name>
    <dbReference type="NCBI Taxonomy" id="2842201"/>
    <lineage>
        <taxon>Bacteria</taxon>
        <taxon>Bacillati</taxon>
        <taxon>Actinomycetota</taxon>
        <taxon>Actinomycetes</taxon>
        <taxon>Kitasatosporales</taxon>
        <taxon>Streptomycetaceae</taxon>
        <taxon>Streptomyces</taxon>
    </lineage>
</organism>